<comment type="cofactor">
    <cofactor evidence="1">
        <name>heme b</name>
        <dbReference type="ChEBI" id="CHEBI:60344"/>
    </cofactor>
</comment>
<evidence type="ECO:0000313" key="15">
    <source>
        <dbReference type="Proteomes" id="UP000887226"/>
    </source>
</evidence>
<evidence type="ECO:0000256" key="12">
    <source>
        <dbReference type="SAM" id="Phobius"/>
    </source>
</evidence>
<keyword evidence="7" id="KW-0249">Electron transport</keyword>
<dbReference type="Gene3D" id="1.20.120.1770">
    <property type="match status" value="1"/>
</dbReference>
<keyword evidence="3" id="KW-0813">Transport</keyword>
<keyword evidence="15" id="KW-1185">Reference proteome</keyword>
<evidence type="ECO:0000256" key="9">
    <source>
        <dbReference type="ARBA" id="ARBA00023004"/>
    </source>
</evidence>
<name>A0A9P7Z3N7_9HELO</name>
<keyword evidence="4" id="KW-0349">Heme</keyword>
<dbReference type="InterPro" id="IPR006593">
    <property type="entry name" value="Cyt_b561/ferric_Rdtase_TM"/>
</dbReference>
<evidence type="ECO:0000259" key="13">
    <source>
        <dbReference type="PROSITE" id="PS50939"/>
    </source>
</evidence>
<organism evidence="14 15">
    <name type="scientific">Calycina marina</name>
    <dbReference type="NCBI Taxonomy" id="1763456"/>
    <lineage>
        <taxon>Eukaryota</taxon>
        <taxon>Fungi</taxon>
        <taxon>Dikarya</taxon>
        <taxon>Ascomycota</taxon>
        <taxon>Pezizomycotina</taxon>
        <taxon>Leotiomycetes</taxon>
        <taxon>Helotiales</taxon>
        <taxon>Pezizellaceae</taxon>
        <taxon>Calycina</taxon>
    </lineage>
</organism>
<proteinExistence type="predicted"/>
<evidence type="ECO:0000256" key="5">
    <source>
        <dbReference type="ARBA" id="ARBA00022692"/>
    </source>
</evidence>
<dbReference type="PANTHER" id="PTHR15422">
    <property type="entry name" value="OS05G0565100 PROTEIN"/>
    <property type="match status" value="1"/>
</dbReference>
<dbReference type="InterPro" id="IPR045150">
    <property type="entry name" value="CYB561D1/2"/>
</dbReference>
<keyword evidence="6" id="KW-0479">Metal-binding</keyword>
<comment type="caution">
    <text evidence="14">The sequence shown here is derived from an EMBL/GenBank/DDBJ whole genome shotgun (WGS) entry which is preliminary data.</text>
</comment>
<keyword evidence="8 12" id="KW-1133">Transmembrane helix</keyword>
<evidence type="ECO:0000256" key="10">
    <source>
        <dbReference type="ARBA" id="ARBA00023136"/>
    </source>
</evidence>
<evidence type="ECO:0000313" key="14">
    <source>
        <dbReference type="EMBL" id="KAG9244308.1"/>
    </source>
</evidence>
<gene>
    <name evidence="14" type="ORF">BJ878DRAFT_421676</name>
</gene>
<dbReference type="GO" id="GO:0046872">
    <property type="term" value="F:metal ion binding"/>
    <property type="evidence" value="ECO:0007669"/>
    <property type="project" value="UniProtKB-KW"/>
</dbReference>
<feature type="domain" description="Cytochrome b561" evidence="13">
    <location>
        <begin position="40"/>
        <end position="236"/>
    </location>
</feature>
<evidence type="ECO:0000256" key="1">
    <source>
        <dbReference type="ARBA" id="ARBA00001970"/>
    </source>
</evidence>
<dbReference type="GO" id="GO:0140575">
    <property type="term" value="F:transmembrane monodehydroascorbate reductase activity"/>
    <property type="evidence" value="ECO:0007669"/>
    <property type="project" value="InterPro"/>
</dbReference>
<evidence type="ECO:0000256" key="11">
    <source>
        <dbReference type="SAM" id="MobiDB-lite"/>
    </source>
</evidence>
<feature type="region of interest" description="Disordered" evidence="11">
    <location>
        <begin position="1"/>
        <end position="25"/>
    </location>
</feature>
<keyword evidence="5 12" id="KW-0812">Transmembrane</keyword>
<dbReference type="SMART" id="SM00665">
    <property type="entry name" value="B561"/>
    <property type="match status" value="1"/>
</dbReference>
<keyword evidence="10 12" id="KW-0472">Membrane</keyword>
<dbReference type="PANTHER" id="PTHR15422:SF45">
    <property type="entry name" value="CYTOCHROME B561 DOMAIN-CONTAINING PROTEIN"/>
    <property type="match status" value="1"/>
</dbReference>
<protein>
    <submittedName>
        <fullName evidence="14">Eukaryotic cytochrome b561-domain-containing protein</fullName>
    </submittedName>
</protein>
<feature type="transmembrane region" description="Helical" evidence="12">
    <location>
        <begin position="187"/>
        <end position="206"/>
    </location>
</feature>
<evidence type="ECO:0000256" key="8">
    <source>
        <dbReference type="ARBA" id="ARBA00022989"/>
    </source>
</evidence>
<dbReference type="Proteomes" id="UP000887226">
    <property type="component" value="Unassembled WGS sequence"/>
</dbReference>
<sequence length="253" mass="27155">MASATGVPHGLSHQASEDEPLLGRPGDVAQEDDQPIYHNLYTGTAIIAQAGIVLLVASIWAGIFLHKLILFSAHPILNSVGVLLVAEGILILQPTHTAAQKRQGTLWHFGLVNAGIDLLIAGLILVVYNKVSTKHAHFESPHAILGLITYIVIAIQAFVGFTQYFVPKLYGSVDKAKSIYKWHRISGYVVLALLLATVAAATQVGYNKNVLNIKLWAILLAAVLILVGIIPRIKKQKLGLVKADPQASGSFGN</sequence>
<feature type="transmembrane region" description="Helical" evidence="12">
    <location>
        <begin position="104"/>
        <end position="128"/>
    </location>
</feature>
<dbReference type="AlphaFoldDB" id="A0A9P7Z3N7"/>
<evidence type="ECO:0000256" key="6">
    <source>
        <dbReference type="ARBA" id="ARBA00022723"/>
    </source>
</evidence>
<comment type="subcellular location">
    <subcellularLocation>
        <location evidence="2">Membrane</location>
        <topology evidence="2">Multi-pass membrane protein</topology>
    </subcellularLocation>
</comment>
<feature type="transmembrane region" description="Helical" evidence="12">
    <location>
        <begin position="69"/>
        <end position="92"/>
    </location>
</feature>
<dbReference type="EMBL" id="MU253915">
    <property type="protein sequence ID" value="KAG9244308.1"/>
    <property type="molecule type" value="Genomic_DNA"/>
</dbReference>
<feature type="transmembrane region" description="Helical" evidence="12">
    <location>
        <begin position="212"/>
        <end position="230"/>
    </location>
</feature>
<dbReference type="Pfam" id="PF03188">
    <property type="entry name" value="Cytochrom_B561"/>
    <property type="match status" value="1"/>
</dbReference>
<accession>A0A9P7Z3N7</accession>
<evidence type="ECO:0000256" key="2">
    <source>
        <dbReference type="ARBA" id="ARBA00004141"/>
    </source>
</evidence>
<dbReference type="OrthoDB" id="432881at2759"/>
<feature type="transmembrane region" description="Helical" evidence="12">
    <location>
        <begin position="143"/>
        <end position="166"/>
    </location>
</feature>
<evidence type="ECO:0000256" key="3">
    <source>
        <dbReference type="ARBA" id="ARBA00022448"/>
    </source>
</evidence>
<evidence type="ECO:0000256" key="7">
    <source>
        <dbReference type="ARBA" id="ARBA00022982"/>
    </source>
</evidence>
<dbReference type="CDD" id="cd08761">
    <property type="entry name" value="Cyt_b561_CYB561D2_like"/>
    <property type="match status" value="1"/>
</dbReference>
<reference evidence="14" key="1">
    <citation type="journal article" date="2021" name="IMA Fungus">
        <title>Genomic characterization of three marine fungi, including Emericellopsis atlantica sp. nov. with signatures of a generalist lifestyle and marine biomass degradation.</title>
        <authorList>
            <person name="Hagestad O.C."/>
            <person name="Hou L."/>
            <person name="Andersen J.H."/>
            <person name="Hansen E.H."/>
            <person name="Altermark B."/>
            <person name="Li C."/>
            <person name="Kuhnert E."/>
            <person name="Cox R.J."/>
            <person name="Crous P.W."/>
            <person name="Spatafora J.W."/>
            <person name="Lail K."/>
            <person name="Amirebrahimi M."/>
            <person name="Lipzen A."/>
            <person name="Pangilinan J."/>
            <person name="Andreopoulos W."/>
            <person name="Hayes R.D."/>
            <person name="Ng V."/>
            <person name="Grigoriev I.V."/>
            <person name="Jackson S.A."/>
            <person name="Sutton T.D.S."/>
            <person name="Dobson A.D.W."/>
            <person name="Rama T."/>
        </authorList>
    </citation>
    <scope>NUCLEOTIDE SEQUENCE</scope>
    <source>
        <strain evidence="14">TRa3180A</strain>
    </source>
</reference>
<keyword evidence="9" id="KW-0408">Iron</keyword>
<dbReference type="PROSITE" id="PS50939">
    <property type="entry name" value="CYTOCHROME_B561"/>
    <property type="match status" value="1"/>
</dbReference>
<dbReference type="GO" id="GO:0016020">
    <property type="term" value="C:membrane"/>
    <property type="evidence" value="ECO:0007669"/>
    <property type="project" value="UniProtKB-SubCell"/>
</dbReference>
<evidence type="ECO:0000256" key="4">
    <source>
        <dbReference type="ARBA" id="ARBA00022617"/>
    </source>
</evidence>
<feature type="transmembrane region" description="Helical" evidence="12">
    <location>
        <begin position="40"/>
        <end position="63"/>
    </location>
</feature>